<reference evidence="2 3" key="1">
    <citation type="submission" date="2020-10" db="EMBL/GenBank/DDBJ databases">
        <title>The Coptis chinensis genome and diversification of protoberbering-type alkaloids.</title>
        <authorList>
            <person name="Wang B."/>
            <person name="Shu S."/>
            <person name="Song C."/>
            <person name="Liu Y."/>
        </authorList>
    </citation>
    <scope>NUCLEOTIDE SEQUENCE [LARGE SCALE GENOMIC DNA]</scope>
    <source>
        <strain evidence="2">HL-2020</strain>
        <tissue evidence="2">Leaf</tissue>
    </source>
</reference>
<accession>A0A835I0P7</accession>
<gene>
    <name evidence="2" type="ORF">IFM89_002833</name>
</gene>
<name>A0A835I0P7_9MAGN</name>
<feature type="region of interest" description="Disordered" evidence="1">
    <location>
        <begin position="209"/>
        <end position="228"/>
    </location>
</feature>
<dbReference type="OrthoDB" id="1919066at2759"/>
<proteinExistence type="predicted"/>
<comment type="caution">
    <text evidence="2">The sequence shown here is derived from an EMBL/GenBank/DDBJ whole genome shotgun (WGS) entry which is preliminary data.</text>
</comment>
<organism evidence="2 3">
    <name type="scientific">Coptis chinensis</name>
    <dbReference type="NCBI Taxonomy" id="261450"/>
    <lineage>
        <taxon>Eukaryota</taxon>
        <taxon>Viridiplantae</taxon>
        <taxon>Streptophyta</taxon>
        <taxon>Embryophyta</taxon>
        <taxon>Tracheophyta</taxon>
        <taxon>Spermatophyta</taxon>
        <taxon>Magnoliopsida</taxon>
        <taxon>Ranunculales</taxon>
        <taxon>Ranunculaceae</taxon>
        <taxon>Coptidoideae</taxon>
        <taxon>Coptis</taxon>
    </lineage>
</organism>
<evidence type="ECO:0000313" key="2">
    <source>
        <dbReference type="EMBL" id="KAF9607848.1"/>
    </source>
</evidence>
<feature type="region of interest" description="Disordered" evidence="1">
    <location>
        <begin position="1"/>
        <end position="44"/>
    </location>
</feature>
<dbReference type="AlphaFoldDB" id="A0A835I0P7"/>
<sequence>MGPGRRTTRSSNAQPPPQPSSQSADASLGVMESGGRTLPQSRPNVYVGLSSGPGAAERQAEEYERQAQELTTRLHENEGRCPAQFIGLLAYQALARCSCSPPSGRSARYPYYSLCSPPPPSHCSSHKLWQLQLAPTGMPCEARVGSPGHPYSIPLRVFFAFAGSREILRVFRPIFHCRAIRFIGTTKSLMLTLSFIDVSIISNHEDPGHASSFHSHHHIDDKSPGALP</sequence>
<dbReference type="EMBL" id="JADFTS010000004">
    <property type="protein sequence ID" value="KAF9607848.1"/>
    <property type="molecule type" value="Genomic_DNA"/>
</dbReference>
<keyword evidence="3" id="KW-1185">Reference proteome</keyword>
<feature type="compositionally biased region" description="Basic and acidic residues" evidence="1">
    <location>
        <begin position="218"/>
        <end position="228"/>
    </location>
</feature>
<protein>
    <submittedName>
        <fullName evidence="2">Uncharacterized protein</fullName>
    </submittedName>
</protein>
<evidence type="ECO:0000256" key="1">
    <source>
        <dbReference type="SAM" id="MobiDB-lite"/>
    </source>
</evidence>
<evidence type="ECO:0000313" key="3">
    <source>
        <dbReference type="Proteomes" id="UP000631114"/>
    </source>
</evidence>
<dbReference type="Proteomes" id="UP000631114">
    <property type="component" value="Unassembled WGS sequence"/>
</dbReference>